<accession>A0ABN9YBE4</accession>
<protein>
    <submittedName>
        <fullName evidence="2">Uncharacterized protein</fullName>
    </submittedName>
</protein>
<evidence type="ECO:0000256" key="1">
    <source>
        <dbReference type="SAM" id="MobiDB-lite"/>
    </source>
</evidence>
<dbReference type="EMBL" id="CAUYUJ010022193">
    <property type="protein sequence ID" value="CAK0909438.1"/>
    <property type="molecule type" value="Genomic_DNA"/>
</dbReference>
<feature type="region of interest" description="Disordered" evidence="1">
    <location>
        <begin position="97"/>
        <end position="181"/>
    </location>
</feature>
<evidence type="ECO:0000313" key="3">
    <source>
        <dbReference type="Proteomes" id="UP001189429"/>
    </source>
</evidence>
<organism evidence="2 3">
    <name type="scientific">Prorocentrum cordatum</name>
    <dbReference type="NCBI Taxonomy" id="2364126"/>
    <lineage>
        <taxon>Eukaryota</taxon>
        <taxon>Sar</taxon>
        <taxon>Alveolata</taxon>
        <taxon>Dinophyceae</taxon>
        <taxon>Prorocentrales</taxon>
        <taxon>Prorocentraceae</taxon>
        <taxon>Prorocentrum</taxon>
    </lineage>
</organism>
<evidence type="ECO:0000313" key="2">
    <source>
        <dbReference type="EMBL" id="CAK0909438.1"/>
    </source>
</evidence>
<feature type="compositionally biased region" description="Acidic residues" evidence="1">
    <location>
        <begin position="46"/>
        <end position="58"/>
    </location>
</feature>
<proteinExistence type="predicted"/>
<comment type="caution">
    <text evidence="2">The sequence shown here is derived from an EMBL/GenBank/DDBJ whole genome shotgun (WGS) entry which is preliminary data.</text>
</comment>
<dbReference type="Proteomes" id="UP001189429">
    <property type="component" value="Unassembled WGS sequence"/>
</dbReference>
<name>A0ABN9YBE4_9DINO</name>
<feature type="region of interest" description="Disordered" evidence="1">
    <location>
        <begin position="1"/>
        <end position="67"/>
    </location>
</feature>
<feature type="non-terminal residue" evidence="2">
    <location>
        <position position="181"/>
    </location>
</feature>
<reference evidence="2" key="1">
    <citation type="submission" date="2023-10" db="EMBL/GenBank/DDBJ databases">
        <authorList>
            <person name="Chen Y."/>
            <person name="Shah S."/>
            <person name="Dougan E. K."/>
            <person name="Thang M."/>
            <person name="Chan C."/>
        </authorList>
    </citation>
    <scope>NUCLEOTIDE SEQUENCE [LARGE SCALE GENOMIC DNA]</scope>
</reference>
<sequence>MDFEGEEEGQLGGGSHGEPFDLWGLVGQHGSSKWAEAEGAAHPAEAEELGLVEAEDPAEGAADPAEAEELDVVEAEDLAEAAVDLVEACDAEAEGAVEAWDVELHPQGDGARGPQAGASRRPWTPPRKPGASAPVSAKRRRELPLRAKGHPPAPPGAAPAWLEEGGSPPPPAPGLRIAPQP</sequence>
<keyword evidence="3" id="KW-1185">Reference proteome</keyword>
<gene>
    <name evidence="2" type="ORF">PCOR1329_LOCUS83860</name>
</gene>